<dbReference type="InterPro" id="IPR050570">
    <property type="entry name" value="Cell_wall_metabolism_enzyme"/>
</dbReference>
<dbReference type="SUPFAM" id="SSF51261">
    <property type="entry name" value="Duplicated hybrid motif"/>
    <property type="match status" value="1"/>
</dbReference>
<organism evidence="4 5">
    <name type="scientific">Candidatus Anaerobiospirillum merdipullorum</name>
    <dbReference type="NCBI Taxonomy" id="2838450"/>
    <lineage>
        <taxon>Bacteria</taxon>
        <taxon>Pseudomonadati</taxon>
        <taxon>Pseudomonadota</taxon>
        <taxon>Gammaproteobacteria</taxon>
        <taxon>Aeromonadales</taxon>
        <taxon>Succinivibrionaceae</taxon>
        <taxon>Anaerobiospirillum</taxon>
    </lineage>
</organism>
<dbReference type="PROSITE" id="PS51257">
    <property type="entry name" value="PROKAR_LIPOPROTEIN"/>
    <property type="match status" value="1"/>
</dbReference>
<reference evidence="4" key="2">
    <citation type="submission" date="2021-04" db="EMBL/GenBank/DDBJ databases">
        <authorList>
            <person name="Gilroy R."/>
        </authorList>
    </citation>
    <scope>NUCLEOTIDE SEQUENCE</scope>
    <source>
        <strain evidence="4">687</strain>
    </source>
</reference>
<dbReference type="SMART" id="SM00257">
    <property type="entry name" value="LysM"/>
    <property type="match status" value="2"/>
</dbReference>
<dbReference type="InterPro" id="IPR018392">
    <property type="entry name" value="LysM"/>
</dbReference>
<dbReference type="Pfam" id="PF01551">
    <property type="entry name" value="Peptidase_M23"/>
    <property type="match status" value="1"/>
</dbReference>
<reference evidence="4" key="1">
    <citation type="journal article" date="2021" name="PeerJ">
        <title>Extensive microbial diversity within the chicken gut microbiome revealed by metagenomics and culture.</title>
        <authorList>
            <person name="Gilroy R."/>
            <person name="Ravi A."/>
            <person name="Getino M."/>
            <person name="Pursley I."/>
            <person name="Horton D.L."/>
            <person name="Alikhan N.F."/>
            <person name="Baker D."/>
            <person name="Gharbi K."/>
            <person name="Hall N."/>
            <person name="Watson M."/>
            <person name="Adriaenssens E.M."/>
            <person name="Foster-Nyarko E."/>
            <person name="Jarju S."/>
            <person name="Secka A."/>
            <person name="Antonio M."/>
            <person name="Oren A."/>
            <person name="Chaudhuri R.R."/>
            <person name="La Ragione R."/>
            <person name="Hildebrand F."/>
            <person name="Pallen M.J."/>
        </authorList>
    </citation>
    <scope>NUCLEOTIDE SEQUENCE</scope>
    <source>
        <strain evidence="4">687</strain>
    </source>
</reference>
<dbReference type="GO" id="GO:0009279">
    <property type="term" value="C:cell outer membrane"/>
    <property type="evidence" value="ECO:0007669"/>
    <property type="project" value="TreeGrafter"/>
</dbReference>
<sequence length="442" mass="46499">MHRQTLLAALVAMVVTVGCETSNQDYSNSARVVDVTARPQGVNTAVYTNTHTQASLKGRQVSSGTNGTAVEYATPNPQAMRSSNINLYDNTMVPMQGEVGAQAVAGTAQPLALDAGMGTTPTASPTPTALPPDSAVVGTTSGPQVTPATTLPAGADSYTVVRGDTLYSIAFRYGLDYRALAEQNGIAPPYNIAVGQTLQLHRQNAVAPTYTVQRGDTLYSIAKKQGQSVPFLAGVNDLDPPYNLTVGQVLYLARHDATTTANRPLQAQVPVAGQSSTVADASKSSSSGATGKQTNTDSAISTTTVLTKPVVVSGETRKVGGVTWMWPCKGSIIEGFSRSEQGNKGIDIAGNRGQQVLAAADGQVVYAGNALRGYGNLIIINHANEYLSAYAHNEVLQVKEGQSVKRGQQIARMGSTDAKTVRLHFEIRYRGQSVNPLSYLPK</sequence>
<dbReference type="SUPFAM" id="SSF54106">
    <property type="entry name" value="LysM domain"/>
    <property type="match status" value="1"/>
</dbReference>
<dbReference type="EMBL" id="JAHLFG010000001">
    <property type="protein sequence ID" value="MBU3825875.1"/>
    <property type="molecule type" value="Genomic_DNA"/>
</dbReference>
<evidence type="ECO:0000313" key="5">
    <source>
        <dbReference type="Proteomes" id="UP000824150"/>
    </source>
</evidence>
<evidence type="ECO:0000256" key="1">
    <source>
        <dbReference type="ARBA" id="ARBA00038420"/>
    </source>
</evidence>
<dbReference type="CDD" id="cd00118">
    <property type="entry name" value="LysM"/>
    <property type="match status" value="2"/>
</dbReference>
<feature type="region of interest" description="Disordered" evidence="2">
    <location>
        <begin position="120"/>
        <end position="148"/>
    </location>
</feature>
<proteinExistence type="inferred from homology"/>
<dbReference type="GO" id="GO:0004222">
    <property type="term" value="F:metalloendopeptidase activity"/>
    <property type="evidence" value="ECO:0007669"/>
    <property type="project" value="TreeGrafter"/>
</dbReference>
<dbReference type="Pfam" id="PF01476">
    <property type="entry name" value="LysM"/>
    <property type="match status" value="2"/>
</dbReference>
<dbReference type="InterPro" id="IPR016047">
    <property type="entry name" value="M23ase_b-sheet_dom"/>
</dbReference>
<comment type="similarity">
    <text evidence="1">Belongs to the E.coli NlpD/Haemophilus LppB family.</text>
</comment>
<comment type="caution">
    <text evidence="4">The sequence shown here is derived from an EMBL/GenBank/DDBJ whole genome shotgun (WGS) entry which is preliminary data.</text>
</comment>
<dbReference type="PROSITE" id="PS51782">
    <property type="entry name" value="LYSM"/>
    <property type="match status" value="2"/>
</dbReference>
<dbReference type="InterPro" id="IPR011055">
    <property type="entry name" value="Dup_hybrid_motif"/>
</dbReference>
<accession>A0A9E2NRH3</accession>
<gene>
    <name evidence="4" type="ORF">IAA31_00050</name>
</gene>
<dbReference type="CDD" id="cd12797">
    <property type="entry name" value="M23_peptidase"/>
    <property type="match status" value="1"/>
</dbReference>
<feature type="compositionally biased region" description="Polar residues" evidence="2">
    <location>
        <begin position="137"/>
        <end position="148"/>
    </location>
</feature>
<evidence type="ECO:0000259" key="3">
    <source>
        <dbReference type="PROSITE" id="PS51782"/>
    </source>
</evidence>
<evidence type="ECO:0000313" key="4">
    <source>
        <dbReference type="EMBL" id="MBU3825875.1"/>
    </source>
</evidence>
<dbReference type="PANTHER" id="PTHR21666:SF263">
    <property type="entry name" value="MUREIN HYDROLASE ACTIVATOR NLPD"/>
    <property type="match status" value="1"/>
</dbReference>
<dbReference type="Gene3D" id="2.70.70.10">
    <property type="entry name" value="Glucose Permease (Domain IIA)"/>
    <property type="match status" value="1"/>
</dbReference>
<feature type="domain" description="LysM" evidence="3">
    <location>
        <begin position="156"/>
        <end position="200"/>
    </location>
</feature>
<dbReference type="AlphaFoldDB" id="A0A9E2NRH3"/>
<feature type="region of interest" description="Disordered" evidence="2">
    <location>
        <begin position="263"/>
        <end position="300"/>
    </location>
</feature>
<name>A0A9E2NRH3_9GAMM</name>
<dbReference type="Gene3D" id="3.10.350.10">
    <property type="entry name" value="LysM domain"/>
    <property type="match status" value="2"/>
</dbReference>
<dbReference type="Proteomes" id="UP000824150">
    <property type="component" value="Unassembled WGS sequence"/>
</dbReference>
<feature type="compositionally biased region" description="Low complexity" evidence="2">
    <location>
        <begin position="275"/>
        <end position="292"/>
    </location>
</feature>
<evidence type="ECO:0000256" key="2">
    <source>
        <dbReference type="SAM" id="MobiDB-lite"/>
    </source>
</evidence>
<dbReference type="InterPro" id="IPR036779">
    <property type="entry name" value="LysM_dom_sf"/>
</dbReference>
<dbReference type="PANTHER" id="PTHR21666">
    <property type="entry name" value="PEPTIDASE-RELATED"/>
    <property type="match status" value="1"/>
</dbReference>
<protein>
    <submittedName>
        <fullName evidence="4">Peptidoglycan DD-metalloendopeptidase family protein</fullName>
    </submittedName>
</protein>
<feature type="domain" description="LysM" evidence="3">
    <location>
        <begin position="208"/>
        <end position="252"/>
    </location>
</feature>
<dbReference type="GO" id="GO:0032153">
    <property type="term" value="C:cell division site"/>
    <property type="evidence" value="ECO:0007669"/>
    <property type="project" value="TreeGrafter"/>
</dbReference>